<dbReference type="PANTHER" id="PTHR14289">
    <property type="entry name" value="F-BOX ONLY PROTEIN 3"/>
    <property type="match status" value="1"/>
</dbReference>
<dbReference type="EMBL" id="BAABWN010000002">
    <property type="protein sequence ID" value="GAA6166772.1"/>
    <property type="molecule type" value="Genomic_DNA"/>
</dbReference>
<dbReference type="Gene3D" id="2.60.40.1470">
    <property type="entry name" value="ApaG domain"/>
    <property type="match status" value="1"/>
</dbReference>
<name>A0ABQ0A551_9GAMM</name>
<dbReference type="HAMAP" id="MF_00791">
    <property type="entry name" value="ApaG"/>
    <property type="match status" value="1"/>
</dbReference>
<evidence type="ECO:0000256" key="1">
    <source>
        <dbReference type="ARBA" id="ARBA00017693"/>
    </source>
</evidence>
<proteinExistence type="inferred from homology"/>
<dbReference type="Pfam" id="PF04379">
    <property type="entry name" value="DUF525"/>
    <property type="match status" value="1"/>
</dbReference>
<dbReference type="PROSITE" id="PS51087">
    <property type="entry name" value="APAG"/>
    <property type="match status" value="1"/>
</dbReference>
<sequence length="124" mass="13736">MSDIPIQVSVKTHYIPEQSDPTDQRFVYAYTITIRNQSADPAQLISRHWLITNGDNSTQEVRGEGVVGEQPHLAPGEEYTYTSGVVLETEFGTMEGSYQMRTANGDMFDAPVPAFALVPPHALH</sequence>
<dbReference type="SUPFAM" id="SSF110069">
    <property type="entry name" value="ApaG-like"/>
    <property type="match status" value="1"/>
</dbReference>
<dbReference type="NCBIfam" id="NF003967">
    <property type="entry name" value="PRK05461.1"/>
    <property type="match status" value="1"/>
</dbReference>
<reference evidence="4 5" key="1">
    <citation type="submission" date="2024-04" db="EMBL/GenBank/DDBJ databases">
        <title>Draft genome sequence of Sessilibacter corallicola NBRC 116591.</title>
        <authorList>
            <person name="Miyakawa T."/>
            <person name="Kusuya Y."/>
            <person name="Miura T."/>
        </authorList>
    </citation>
    <scope>NUCLEOTIDE SEQUENCE [LARGE SCALE GENOMIC DNA]</scope>
    <source>
        <strain evidence="4 5">KU-00831-HH</strain>
    </source>
</reference>
<comment type="caution">
    <text evidence="4">The sequence shown here is derived from an EMBL/GenBank/DDBJ whole genome shotgun (WGS) entry which is preliminary data.</text>
</comment>
<organism evidence="4 5">
    <name type="scientific">Sessilibacter corallicola</name>
    <dbReference type="NCBI Taxonomy" id="2904075"/>
    <lineage>
        <taxon>Bacteria</taxon>
        <taxon>Pseudomonadati</taxon>
        <taxon>Pseudomonadota</taxon>
        <taxon>Gammaproteobacteria</taxon>
        <taxon>Cellvibrionales</taxon>
        <taxon>Cellvibrionaceae</taxon>
        <taxon>Sessilibacter</taxon>
    </lineage>
</organism>
<dbReference type="InterPro" id="IPR007474">
    <property type="entry name" value="ApaG_domain"/>
</dbReference>
<evidence type="ECO:0000313" key="4">
    <source>
        <dbReference type="EMBL" id="GAA6166772.1"/>
    </source>
</evidence>
<dbReference type="PANTHER" id="PTHR14289:SF16">
    <property type="entry name" value="POLYMERASE DELTA-INTERACTING PROTEIN 2"/>
    <property type="match status" value="1"/>
</dbReference>
<evidence type="ECO:0000313" key="5">
    <source>
        <dbReference type="Proteomes" id="UP001465153"/>
    </source>
</evidence>
<dbReference type="InterPro" id="IPR023065">
    <property type="entry name" value="Uncharacterised_ApaG"/>
</dbReference>
<dbReference type="RefSeq" id="WP_353301618.1">
    <property type="nucleotide sequence ID" value="NZ_BAABWN010000002.1"/>
</dbReference>
<feature type="domain" description="ApaG" evidence="3">
    <location>
        <begin position="1"/>
        <end position="124"/>
    </location>
</feature>
<keyword evidence="5" id="KW-1185">Reference proteome</keyword>
<evidence type="ECO:0000259" key="3">
    <source>
        <dbReference type="PROSITE" id="PS51087"/>
    </source>
</evidence>
<evidence type="ECO:0000256" key="2">
    <source>
        <dbReference type="HAMAP-Rule" id="MF_00791"/>
    </source>
</evidence>
<gene>
    <name evidence="2 4" type="primary">apaG</name>
    <name evidence="4" type="ORF">NBRC116591_05820</name>
</gene>
<dbReference type="Proteomes" id="UP001465153">
    <property type="component" value="Unassembled WGS sequence"/>
</dbReference>
<accession>A0ABQ0A551</accession>
<protein>
    <recommendedName>
        <fullName evidence="1 2">Protein ApaG</fullName>
    </recommendedName>
</protein>
<dbReference type="InterPro" id="IPR036767">
    <property type="entry name" value="ApaG_sf"/>
</dbReference>